<reference evidence="3" key="4">
    <citation type="submission" date="2017-01" db="UniProtKB">
        <authorList>
            <consortium name="EnsemblFungi"/>
        </authorList>
    </citation>
    <scope>IDENTIFICATION</scope>
    <source>
        <strain evidence="3">PH-1 / ATCC MYA-4620 / FGSC 9075 / NRRL 31084</strain>
    </source>
</reference>
<accession>A0A0E0SQV3</accession>
<gene>
    <name evidence="2" type="ORF">FGRAMPH1_01T19457</name>
</gene>
<keyword evidence="4" id="KW-1185">Reference proteome</keyword>
<evidence type="ECO:0000256" key="1">
    <source>
        <dbReference type="SAM" id="MobiDB-lite"/>
    </source>
</evidence>
<reference evidence="3 4" key="1">
    <citation type="journal article" date="2007" name="Science">
        <title>The Fusarium graminearum genome reveals a link between localized polymorphism and pathogen specialization.</title>
        <authorList>
            <person name="Cuomo C.A."/>
            <person name="Gueldener U."/>
            <person name="Xu J.-R."/>
            <person name="Trail F."/>
            <person name="Turgeon B.G."/>
            <person name="Di Pietro A."/>
            <person name="Walton J.D."/>
            <person name="Ma L.-J."/>
            <person name="Baker S.E."/>
            <person name="Rep M."/>
            <person name="Adam G."/>
            <person name="Antoniw J."/>
            <person name="Baldwin T."/>
            <person name="Calvo S.E."/>
            <person name="Chang Y.-L."/>
            <person name="DeCaprio D."/>
            <person name="Gale L.R."/>
            <person name="Gnerre S."/>
            <person name="Goswami R.S."/>
            <person name="Hammond-Kosack K."/>
            <person name="Harris L.J."/>
            <person name="Hilburn K."/>
            <person name="Kennell J.C."/>
            <person name="Kroken S."/>
            <person name="Magnuson J.K."/>
            <person name="Mannhaupt G."/>
            <person name="Mauceli E.W."/>
            <person name="Mewes H.-W."/>
            <person name="Mitterbauer R."/>
            <person name="Muehlbauer G."/>
            <person name="Muensterkoetter M."/>
            <person name="Nelson D."/>
            <person name="O'Donnell K."/>
            <person name="Ouellet T."/>
            <person name="Qi W."/>
            <person name="Quesneville H."/>
            <person name="Roncero M.I.G."/>
            <person name="Seong K.-Y."/>
            <person name="Tetko I.V."/>
            <person name="Urban M."/>
            <person name="Waalwijk C."/>
            <person name="Ward T.J."/>
            <person name="Yao J."/>
            <person name="Birren B.W."/>
            <person name="Kistler H.C."/>
        </authorList>
    </citation>
    <scope>NUCLEOTIDE SEQUENCE [LARGE SCALE GENOMIC DNA]</scope>
    <source>
        <strain evidence="4">ATCC MYA-4620 / CBS 123657 / FGSC 9075 / NRRL 31084 / PH-1</strain>
        <strain evidence="3">PH-1 / ATCC MYA-4620 / FGSC 9075 / NRRL 31084</strain>
    </source>
</reference>
<dbReference type="EMBL" id="HG970334">
    <property type="protein sequence ID" value="CEF88816.1"/>
    <property type="molecule type" value="Genomic_DNA"/>
</dbReference>
<feature type="region of interest" description="Disordered" evidence="1">
    <location>
        <begin position="1"/>
        <end position="25"/>
    </location>
</feature>
<sequence length="88" mass="9862">MVGALMRNIKPGRGQAEDHLNLENSGHPGHDLGSVLFPLENTAYRYAAFRPIVDRRRPLFELAFPGPPCWSSCRLSKSREKSKAAQSR</sequence>
<protein>
    <submittedName>
        <fullName evidence="2">Chromosome 3, complete genome</fullName>
    </submittedName>
</protein>
<evidence type="ECO:0000313" key="2">
    <source>
        <dbReference type="EMBL" id="CEF88816.1"/>
    </source>
</evidence>
<organism evidence="2 4">
    <name type="scientific">Gibberella zeae (strain ATCC MYA-4620 / CBS 123657 / FGSC 9075 / NRRL 31084 / PH-1)</name>
    <name type="common">Wheat head blight fungus</name>
    <name type="synonym">Fusarium graminearum</name>
    <dbReference type="NCBI Taxonomy" id="229533"/>
    <lineage>
        <taxon>Eukaryota</taxon>
        <taxon>Fungi</taxon>
        <taxon>Dikarya</taxon>
        <taxon>Ascomycota</taxon>
        <taxon>Pezizomycotina</taxon>
        <taxon>Sordariomycetes</taxon>
        <taxon>Hypocreomycetidae</taxon>
        <taxon>Hypocreales</taxon>
        <taxon>Nectriaceae</taxon>
        <taxon>Fusarium</taxon>
    </lineage>
</organism>
<reference evidence="2 4" key="3">
    <citation type="journal article" date="2015" name="BMC Genomics">
        <title>The completed genome sequence of the pathogenic ascomycete fungus Fusarium graminearum.</title>
        <authorList>
            <person name="King R."/>
            <person name="Urban M."/>
            <person name="Hammond-Kosack M.C."/>
            <person name="Hassani-Pak K."/>
            <person name="Hammond-Kosack K.E."/>
        </authorList>
    </citation>
    <scope>NUCLEOTIDE SEQUENCE [LARGE SCALE GENOMIC DNA]</scope>
    <source>
        <strain evidence="4">ATCC MYA-4620 / CBS 123657 / FGSC 9075 / NRRL 31084 / PH-1</strain>
        <strain evidence="2">PH-1</strain>
    </source>
</reference>
<proteinExistence type="predicted"/>
<dbReference type="InParanoid" id="A0A098E3Z2"/>
<evidence type="ECO:0000313" key="4">
    <source>
        <dbReference type="Proteomes" id="UP000070720"/>
    </source>
</evidence>
<dbReference type="Proteomes" id="UP000070720">
    <property type="component" value="Chromosome 3"/>
</dbReference>
<dbReference type="VEuPathDB" id="FungiDB:FGRAMPH1_01G19457"/>
<reference evidence="3 4" key="2">
    <citation type="journal article" date="2010" name="Nature">
        <title>Comparative genomics reveals mobile pathogenicity chromosomes in Fusarium.</title>
        <authorList>
            <person name="Ma L.J."/>
            <person name="van der Does H.C."/>
            <person name="Borkovich K.A."/>
            <person name="Coleman J.J."/>
            <person name="Daboussi M.J."/>
            <person name="Di Pietro A."/>
            <person name="Dufresne M."/>
            <person name="Freitag M."/>
            <person name="Grabherr M."/>
            <person name="Henrissat B."/>
            <person name="Houterman P.M."/>
            <person name="Kang S."/>
            <person name="Shim W.B."/>
            <person name="Woloshuk C."/>
            <person name="Xie X."/>
            <person name="Xu J.R."/>
            <person name="Antoniw J."/>
            <person name="Baker S.E."/>
            <person name="Bluhm B.H."/>
            <person name="Breakspear A."/>
            <person name="Brown D.W."/>
            <person name="Butchko R.A."/>
            <person name="Chapman S."/>
            <person name="Coulson R."/>
            <person name="Coutinho P.M."/>
            <person name="Danchin E.G."/>
            <person name="Diener A."/>
            <person name="Gale L.R."/>
            <person name="Gardiner D.M."/>
            <person name="Goff S."/>
            <person name="Hammond-Kosack K.E."/>
            <person name="Hilburn K."/>
            <person name="Hua-Van A."/>
            <person name="Jonkers W."/>
            <person name="Kazan K."/>
            <person name="Kodira C.D."/>
            <person name="Koehrsen M."/>
            <person name="Kumar L."/>
            <person name="Lee Y.H."/>
            <person name="Li L."/>
            <person name="Manners J.M."/>
            <person name="Miranda-Saavedra D."/>
            <person name="Mukherjee M."/>
            <person name="Park G."/>
            <person name="Park J."/>
            <person name="Park S.Y."/>
            <person name="Proctor R.H."/>
            <person name="Regev A."/>
            <person name="Ruiz-Roldan M.C."/>
            <person name="Sain D."/>
            <person name="Sakthikumar S."/>
            <person name="Sykes S."/>
            <person name="Schwartz D.C."/>
            <person name="Turgeon B.G."/>
            <person name="Wapinski I."/>
            <person name="Yoder O."/>
            <person name="Young S."/>
            <person name="Zeng Q."/>
            <person name="Zhou S."/>
            <person name="Galagan J."/>
            <person name="Cuomo C.A."/>
            <person name="Kistler H.C."/>
            <person name="Rep M."/>
        </authorList>
    </citation>
    <scope>GENOME REANNOTATION</scope>
    <source>
        <strain evidence="4">ATCC MYA-4620 / CBS 123657 / FGSC 9075 / NRRL 31084 / PH-1</strain>
        <strain evidence="3">PH-1 / ATCC MYA-4620 / FGSC 9075 / NRRL 31084</strain>
    </source>
</reference>
<accession>A0A098E3Z2</accession>
<name>A0A098E3Z2_GIBZE</name>
<evidence type="ECO:0000313" key="3">
    <source>
        <dbReference type="EnsemblFungi" id="CEF88816"/>
    </source>
</evidence>
<dbReference type="EnsemblFungi" id="CEF88816">
    <property type="protein sequence ID" value="CEF88816"/>
    <property type="gene ID" value="FGRRES_15328"/>
</dbReference>
<dbReference type="AlphaFoldDB" id="A0A098E3Z2"/>